<evidence type="ECO:0000313" key="3">
    <source>
        <dbReference type="Proteomes" id="UP001596302"/>
    </source>
</evidence>
<dbReference type="PROSITE" id="PS51186">
    <property type="entry name" value="GNAT"/>
    <property type="match status" value="1"/>
</dbReference>
<feature type="domain" description="N-acetyltransferase" evidence="1">
    <location>
        <begin position="137"/>
        <end position="270"/>
    </location>
</feature>
<dbReference type="Pfam" id="PF13508">
    <property type="entry name" value="Acetyltransf_7"/>
    <property type="match status" value="1"/>
</dbReference>
<name>A0ABW1IYI0_9PSEU</name>
<keyword evidence="3" id="KW-1185">Reference proteome</keyword>
<protein>
    <submittedName>
        <fullName evidence="2">GNAT family N-acetyltransferase</fullName>
        <ecNumber evidence="2">2.3.1.-</ecNumber>
    </submittedName>
</protein>
<evidence type="ECO:0000259" key="1">
    <source>
        <dbReference type="PROSITE" id="PS51186"/>
    </source>
</evidence>
<organism evidence="2 3">
    <name type="scientific">Pseudonocardia hispaniensis</name>
    <dbReference type="NCBI Taxonomy" id="904933"/>
    <lineage>
        <taxon>Bacteria</taxon>
        <taxon>Bacillati</taxon>
        <taxon>Actinomycetota</taxon>
        <taxon>Actinomycetes</taxon>
        <taxon>Pseudonocardiales</taxon>
        <taxon>Pseudonocardiaceae</taxon>
        <taxon>Pseudonocardia</taxon>
    </lineage>
</organism>
<gene>
    <name evidence="2" type="ORF">ACFQE5_04915</name>
</gene>
<proteinExistence type="predicted"/>
<dbReference type="EC" id="2.3.1.-" evidence="2"/>
<dbReference type="InterPro" id="IPR016181">
    <property type="entry name" value="Acyl_CoA_acyltransferase"/>
</dbReference>
<dbReference type="GO" id="GO:0016746">
    <property type="term" value="F:acyltransferase activity"/>
    <property type="evidence" value="ECO:0007669"/>
    <property type="project" value="UniProtKB-KW"/>
</dbReference>
<sequence>MSASILPPEGERLTAGWEPELPSGDTLLRQAVLVHASWPVTVARAAGRPWRSGTTWAGGWIGDRGALTNPVVLTQPLTDPERTLAEVADLLPIHVPYLLISAWPTPDLRPHGLGLVGHPPLMVRFPGPGSQRSASGAEVREVHDADGLALAERVLVEGYPMPELEPLRPGDLLGPAILQADTRVWLAWQDGKPVAVAAAHRHGGVTLVEFVATLPAARGRGAGAAVTWAATLSDPAAAAVLIASDDGRPVYERMGYVALQRWTVWLRPER</sequence>
<dbReference type="InterPro" id="IPR000182">
    <property type="entry name" value="GNAT_dom"/>
</dbReference>
<dbReference type="EMBL" id="JBHSQW010000010">
    <property type="protein sequence ID" value="MFC5993556.1"/>
    <property type="molecule type" value="Genomic_DNA"/>
</dbReference>
<keyword evidence="2" id="KW-0808">Transferase</keyword>
<dbReference type="Gene3D" id="3.40.630.30">
    <property type="match status" value="1"/>
</dbReference>
<comment type="caution">
    <text evidence="2">The sequence shown here is derived from an EMBL/GenBank/DDBJ whole genome shotgun (WGS) entry which is preliminary data.</text>
</comment>
<evidence type="ECO:0000313" key="2">
    <source>
        <dbReference type="EMBL" id="MFC5993556.1"/>
    </source>
</evidence>
<accession>A0ABW1IYI0</accession>
<dbReference type="RefSeq" id="WP_379583265.1">
    <property type="nucleotide sequence ID" value="NZ_JBHSQW010000010.1"/>
</dbReference>
<keyword evidence="2" id="KW-0012">Acyltransferase</keyword>
<reference evidence="3" key="1">
    <citation type="journal article" date="2019" name="Int. J. Syst. Evol. Microbiol.">
        <title>The Global Catalogue of Microorganisms (GCM) 10K type strain sequencing project: providing services to taxonomists for standard genome sequencing and annotation.</title>
        <authorList>
            <consortium name="The Broad Institute Genomics Platform"/>
            <consortium name="The Broad Institute Genome Sequencing Center for Infectious Disease"/>
            <person name="Wu L."/>
            <person name="Ma J."/>
        </authorList>
    </citation>
    <scope>NUCLEOTIDE SEQUENCE [LARGE SCALE GENOMIC DNA]</scope>
    <source>
        <strain evidence="3">CCM 8391</strain>
    </source>
</reference>
<dbReference type="SUPFAM" id="SSF55729">
    <property type="entry name" value="Acyl-CoA N-acyltransferases (Nat)"/>
    <property type="match status" value="1"/>
</dbReference>
<dbReference type="Proteomes" id="UP001596302">
    <property type="component" value="Unassembled WGS sequence"/>
</dbReference>